<dbReference type="EMBL" id="JASPKY010000213">
    <property type="protein sequence ID" value="KAK9720135.1"/>
    <property type="molecule type" value="Genomic_DNA"/>
</dbReference>
<evidence type="ECO:0000313" key="1">
    <source>
        <dbReference type="EMBL" id="KAK9720135.1"/>
    </source>
</evidence>
<organism evidence="1 2">
    <name type="scientific">Popillia japonica</name>
    <name type="common">Japanese beetle</name>
    <dbReference type="NCBI Taxonomy" id="7064"/>
    <lineage>
        <taxon>Eukaryota</taxon>
        <taxon>Metazoa</taxon>
        <taxon>Ecdysozoa</taxon>
        <taxon>Arthropoda</taxon>
        <taxon>Hexapoda</taxon>
        <taxon>Insecta</taxon>
        <taxon>Pterygota</taxon>
        <taxon>Neoptera</taxon>
        <taxon>Endopterygota</taxon>
        <taxon>Coleoptera</taxon>
        <taxon>Polyphaga</taxon>
        <taxon>Scarabaeiformia</taxon>
        <taxon>Scarabaeidae</taxon>
        <taxon>Rutelinae</taxon>
        <taxon>Popillia</taxon>
    </lineage>
</organism>
<name>A0AAW1KMD5_POPJA</name>
<evidence type="ECO:0000313" key="2">
    <source>
        <dbReference type="Proteomes" id="UP001458880"/>
    </source>
</evidence>
<reference evidence="1 2" key="1">
    <citation type="journal article" date="2024" name="BMC Genomics">
        <title>De novo assembly and annotation of Popillia japonica's genome with initial clues to its potential as an invasive pest.</title>
        <authorList>
            <person name="Cucini C."/>
            <person name="Boschi S."/>
            <person name="Funari R."/>
            <person name="Cardaioli E."/>
            <person name="Iannotti N."/>
            <person name="Marturano G."/>
            <person name="Paoli F."/>
            <person name="Bruttini M."/>
            <person name="Carapelli A."/>
            <person name="Frati F."/>
            <person name="Nardi F."/>
        </authorList>
    </citation>
    <scope>NUCLEOTIDE SEQUENCE [LARGE SCALE GENOMIC DNA]</scope>
    <source>
        <strain evidence="1">DMR45628</strain>
    </source>
</reference>
<sequence>MTIDKFGRFVSHTKTNLTAKRKSAEFPLTAEGDINAGKKRIRYVSDPIADQDCATKKYNDTKLAFLQKNSLKQVEALDTKLENLKTYFQNELSNLKSIVYNIQTEASFLVKAIEENINDRLDKEFKSIRKSIPNLSGLKAVVPASNVVVQNANK</sequence>
<gene>
    <name evidence="1" type="ORF">QE152_g22217</name>
</gene>
<dbReference type="AlphaFoldDB" id="A0AAW1KMD5"/>
<comment type="caution">
    <text evidence="1">The sequence shown here is derived from an EMBL/GenBank/DDBJ whole genome shotgun (WGS) entry which is preliminary data.</text>
</comment>
<accession>A0AAW1KMD5</accession>
<dbReference type="Proteomes" id="UP001458880">
    <property type="component" value="Unassembled WGS sequence"/>
</dbReference>
<protein>
    <submittedName>
        <fullName evidence="1">Uncharacterized protein</fullName>
    </submittedName>
</protein>
<keyword evidence="2" id="KW-1185">Reference proteome</keyword>
<proteinExistence type="predicted"/>